<dbReference type="PANTHER" id="PTHR34202:SF1">
    <property type="entry name" value="UPF0548 PROTEIN"/>
    <property type="match status" value="1"/>
</dbReference>
<protein>
    <recommendedName>
        <fullName evidence="2">DUF1990 domain-containing protein</fullName>
    </recommendedName>
</protein>
<gene>
    <name evidence="3" type="ORF">CGLY_10350</name>
</gene>
<dbReference type="HOGENOM" id="CLU_080841_1_1_11"/>
<dbReference type="Pfam" id="PF09348">
    <property type="entry name" value="DUF1990"/>
    <property type="match status" value="1"/>
</dbReference>
<evidence type="ECO:0000313" key="4">
    <source>
        <dbReference type="Proteomes" id="UP000023703"/>
    </source>
</evidence>
<evidence type="ECO:0000256" key="1">
    <source>
        <dbReference type="SAM" id="MobiDB-lite"/>
    </source>
</evidence>
<feature type="domain" description="DUF1990" evidence="2">
    <location>
        <begin position="61"/>
        <end position="205"/>
    </location>
</feature>
<evidence type="ECO:0000313" key="3">
    <source>
        <dbReference type="EMBL" id="AHW64515.1"/>
    </source>
</evidence>
<dbReference type="STRING" id="1404245.CGLY_10350"/>
<feature type="region of interest" description="Disordered" evidence="1">
    <location>
        <begin position="1"/>
        <end position="37"/>
    </location>
</feature>
<organism evidence="3 4">
    <name type="scientific">Corynebacterium glyciniphilum AJ 3170</name>
    <dbReference type="NCBI Taxonomy" id="1404245"/>
    <lineage>
        <taxon>Bacteria</taxon>
        <taxon>Bacillati</taxon>
        <taxon>Actinomycetota</taxon>
        <taxon>Actinomycetes</taxon>
        <taxon>Mycobacteriales</taxon>
        <taxon>Corynebacteriaceae</taxon>
        <taxon>Corynebacterium</taxon>
    </lineage>
</organism>
<keyword evidence="4" id="KW-1185">Reference proteome</keyword>
<accession>X5EAS9</accession>
<dbReference type="PANTHER" id="PTHR34202">
    <property type="entry name" value="UPF0548 PROTEIN"/>
    <property type="match status" value="1"/>
</dbReference>
<dbReference type="Proteomes" id="UP000023703">
    <property type="component" value="Chromosome"/>
</dbReference>
<sequence length="210" mass="22110">MTDGTGSLVPMSLRRPSSPPKPPDRPQTERDLTYPSDLTGLSASIQDIDDYPAIAERLYREGFHHLSHSRVIGHGAADRDRALTNLFSGRAHHVAGAPLHRGGPPLSPDAPVAVGEVVTVTPGRGLLTPLDSPCLILTAGPSSMVYGTLPGHVECGEEYFGVSLNDDGTVTATVSAFSRPGRLITRLGGALGRRIQARMASAYIRGIAAS</sequence>
<proteinExistence type="predicted"/>
<feature type="compositionally biased region" description="Basic and acidic residues" evidence="1">
    <location>
        <begin position="22"/>
        <end position="32"/>
    </location>
</feature>
<dbReference type="eggNOG" id="COG4762">
    <property type="taxonomic scope" value="Bacteria"/>
</dbReference>
<reference evidence="3 4" key="1">
    <citation type="journal article" date="2015" name="Int. J. Syst. Evol. Microbiol.">
        <title>Revisiting Corynebacterium glyciniphilum (ex Kubota et al., 1972) sp. nov., nom. rev., isolated from putrefied banana.</title>
        <authorList>
            <person name="Al-Dilaimi A."/>
            <person name="Bednarz H."/>
            <person name="Lomker A."/>
            <person name="Niehaus K."/>
            <person name="Kalinowski J."/>
            <person name="Ruckert C."/>
        </authorList>
    </citation>
    <scope>NUCLEOTIDE SEQUENCE [LARGE SCALE GENOMIC DNA]</scope>
    <source>
        <strain evidence="3">AJ 3170</strain>
    </source>
</reference>
<dbReference type="KEGG" id="cgy:CGLY_10350"/>
<dbReference type="AlphaFoldDB" id="X5EAS9"/>
<dbReference type="EMBL" id="CP006842">
    <property type="protein sequence ID" value="AHW64515.1"/>
    <property type="molecule type" value="Genomic_DNA"/>
</dbReference>
<name>X5EAS9_9CORY</name>
<dbReference type="InterPro" id="IPR018960">
    <property type="entry name" value="DUF1990"/>
</dbReference>
<evidence type="ECO:0000259" key="2">
    <source>
        <dbReference type="Pfam" id="PF09348"/>
    </source>
</evidence>